<evidence type="ECO:0000313" key="2">
    <source>
        <dbReference type="Proteomes" id="UP001151518"/>
    </source>
</evidence>
<dbReference type="EMBL" id="JANBTW010000063">
    <property type="protein sequence ID" value="KAJ2673812.1"/>
    <property type="molecule type" value="Genomic_DNA"/>
</dbReference>
<proteinExistence type="predicted"/>
<protein>
    <submittedName>
        <fullName evidence="1">Uncharacterized protein</fullName>
    </submittedName>
</protein>
<dbReference type="AlphaFoldDB" id="A0A9W8KWZ1"/>
<name>A0A9W8KWZ1_9FUNG</name>
<evidence type="ECO:0000313" key="1">
    <source>
        <dbReference type="EMBL" id="KAJ2673812.1"/>
    </source>
</evidence>
<accession>A0A9W8KWZ1</accession>
<gene>
    <name evidence="1" type="ORF">GGI25_004559</name>
</gene>
<sequence>MSPIATSNLNPLTSTTPVLVTLNVGGAPTDPQWSPEPYMRNTPIETIRNSVYNWVTNAHVRPFAVVIRHNGLPISGMDIGTLIDENTTMLVLDVEVYLPENYQSLTC</sequence>
<comment type="caution">
    <text evidence="1">The sequence shown here is derived from an EMBL/GenBank/DDBJ whole genome shotgun (WGS) entry which is preliminary data.</text>
</comment>
<dbReference type="Proteomes" id="UP001151518">
    <property type="component" value="Unassembled WGS sequence"/>
</dbReference>
<organism evidence="1 2">
    <name type="scientific">Coemansia spiralis</name>
    <dbReference type="NCBI Taxonomy" id="417178"/>
    <lineage>
        <taxon>Eukaryota</taxon>
        <taxon>Fungi</taxon>
        <taxon>Fungi incertae sedis</taxon>
        <taxon>Zoopagomycota</taxon>
        <taxon>Kickxellomycotina</taxon>
        <taxon>Kickxellomycetes</taxon>
        <taxon>Kickxellales</taxon>
        <taxon>Kickxellaceae</taxon>
        <taxon>Coemansia</taxon>
    </lineage>
</organism>
<reference evidence="1" key="1">
    <citation type="submission" date="2022-07" db="EMBL/GenBank/DDBJ databases">
        <title>Phylogenomic reconstructions and comparative analyses of Kickxellomycotina fungi.</title>
        <authorList>
            <person name="Reynolds N.K."/>
            <person name="Stajich J.E."/>
            <person name="Barry K."/>
            <person name="Grigoriev I.V."/>
            <person name="Crous P."/>
            <person name="Smith M.E."/>
        </authorList>
    </citation>
    <scope>NUCLEOTIDE SEQUENCE</scope>
    <source>
        <strain evidence="1">NRRL 3115</strain>
    </source>
</reference>